<dbReference type="InterPro" id="IPR054542">
    <property type="entry name" value="Cys_met_metab_PP"/>
</dbReference>
<evidence type="ECO:0000256" key="7">
    <source>
        <dbReference type="ARBA" id="ARBA00047175"/>
    </source>
</evidence>
<organism evidence="13 14">
    <name type="scientific">Planococcus donghaensis MPA1U2</name>
    <dbReference type="NCBI Taxonomy" id="933115"/>
    <lineage>
        <taxon>Bacteria</taxon>
        <taxon>Bacillati</taxon>
        <taxon>Bacillota</taxon>
        <taxon>Bacilli</taxon>
        <taxon>Bacillales</taxon>
        <taxon>Caryophanaceae</taxon>
        <taxon>Planococcus</taxon>
    </lineage>
</organism>
<dbReference type="GO" id="GO:0047982">
    <property type="term" value="F:homocysteine desulfhydrase activity"/>
    <property type="evidence" value="ECO:0007669"/>
    <property type="project" value="UniProtKB-EC"/>
</dbReference>
<dbReference type="Pfam" id="PF01053">
    <property type="entry name" value="Cys_Met_Meta_PP"/>
    <property type="match status" value="1"/>
</dbReference>
<evidence type="ECO:0000256" key="9">
    <source>
        <dbReference type="ARBA" id="ARBA00048780"/>
    </source>
</evidence>
<dbReference type="PANTHER" id="PTHR11808:SF80">
    <property type="entry name" value="CYSTATHIONINE GAMMA-LYASE"/>
    <property type="match status" value="1"/>
</dbReference>
<accession>E7RE75</accession>
<dbReference type="InterPro" id="IPR006237">
    <property type="entry name" value="L-Met_gamma_lys"/>
</dbReference>
<dbReference type="Proteomes" id="UP000003052">
    <property type="component" value="Unassembled WGS sequence"/>
</dbReference>
<evidence type="ECO:0000256" key="11">
    <source>
        <dbReference type="PIRSR" id="PIRSR001434-2"/>
    </source>
</evidence>
<dbReference type="FunFam" id="3.40.640.10:FF:000046">
    <property type="entry name" value="Cystathionine gamma-lyase"/>
    <property type="match status" value="1"/>
</dbReference>
<dbReference type="InterPro" id="IPR015421">
    <property type="entry name" value="PyrdxlP-dep_Trfase_major"/>
</dbReference>
<feature type="modified residue" description="N6-(pyridoxal phosphate)lysine" evidence="11">
    <location>
        <position position="209"/>
    </location>
</feature>
<dbReference type="GO" id="GO:0005737">
    <property type="term" value="C:cytoplasm"/>
    <property type="evidence" value="ECO:0007669"/>
    <property type="project" value="TreeGrafter"/>
</dbReference>
<dbReference type="InterPro" id="IPR015422">
    <property type="entry name" value="PyrdxlP-dep_Trfase_small"/>
</dbReference>
<evidence type="ECO:0000256" key="1">
    <source>
        <dbReference type="ARBA" id="ARBA00001933"/>
    </source>
</evidence>
<keyword evidence="5 11" id="KW-0663">Pyridoxal phosphate</keyword>
<evidence type="ECO:0000256" key="10">
    <source>
        <dbReference type="ARBA" id="ARBA00052699"/>
    </source>
</evidence>
<comment type="cofactor">
    <cofactor evidence="1 12">
        <name>pyridoxal 5'-phosphate</name>
        <dbReference type="ChEBI" id="CHEBI:597326"/>
    </cofactor>
</comment>
<dbReference type="PANTHER" id="PTHR11808">
    <property type="entry name" value="TRANS-SULFURATION ENZYME FAMILY MEMBER"/>
    <property type="match status" value="1"/>
</dbReference>
<dbReference type="SUPFAM" id="SSF53383">
    <property type="entry name" value="PLP-dependent transferases"/>
    <property type="match status" value="1"/>
</dbReference>
<evidence type="ECO:0000256" key="2">
    <source>
        <dbReference type="ARBA" id="ARBA00008667"/>
    </source>
</evidence>
<dbReference type="OrthoDB" id="9780685at2"/>
<dbReference type="RefSeq" id="WP_008429074.1">
    <property type="nucleotide sequence ID" value="NZ_AEPB01000012.1"/>
</dbReference>
<dbReference type="NCBIfam" id="TIGR01328">
    <property type="entry name" value="met_gam_lyase"/>
    <property type="match status" value="1"/>
</dbReference>
<dbReference type="NCBIfam" id="NF005263">
    <property type="entry name" value="PRK06767.1"/>
    <property type="match status" value="1"/>
</dbReference>
<comment type="catalytic activity">
    <reaction evidence="9">
        <text>L-homocysteine + H2O = 2-oxobutanoate + hydrogen sulfide + NH4(+) + H(+)</text>
        <dbReference type="Rhea" id="RHEA:14501"/>
        <dbReference type="ChEBI" id="CHEBI:15377"/>
        <dbReference type="ChEBI" id="CHEBI:15378"/>
        <dbReference type="ChEBI" id="CHEBI:16763"/>
        <dbReference type="ChEBI" id="CHEBI:28938"/>
        <dbReference type="ChEBI" id="CHEBI:29919"/>
        <dbReference type="ChEBI" id="CHEBI:58199"/>
        <dbReference type="EC" id="4.4.1.2"/>
    </reaction>
    <physiologicalReaction direction="left-to-right" evidence="9">
        <dbReference type="Rhea" id="RHEA:14502"/>
    </physiologicalReaction>
</comment>
<dbReference type="PROSITE" id="PS00868">
    <property type="entry name" value="CYS_MET_METAB_PP"/>
    <property type="match status" value="1"/>
</dbReference>
<dbReference type="EMBL" id="AEPB01000012">
    <property type="protein sequence ID" value="EGA90739.1"/>
    <property type="molecule type" value="Genomic_DNA"/>
</dbReference>
<dbReference type="EC" id="4.4.1.2" evidence="7"/>
<comment type="caution">
    <text evidence="13">The sequence shown here is derived from an EMBL/GenBank/DDBJ whole genome shotgun (WGS) entry which is preliminary data.</text>
</comment>
<comment type="catalytic activity">
    <reaction evidence="10">
        <text>L-methionine + H2O = methanethiol + 2-oxobutanoate + NH4(+)</text>
        <dbReference type="Rhea" id="RHEA:23800"/>
        <dbReference type="ChEBI" id="CHEBI:15377"/>
        <dbReference type="ChEBI" id="CHEBI:16007"/>
        <dbReference type="ChEBI" id="CHEBI:16763"/>
        <dbReference type="ChEBI" id="CHEBI:28938"/>
        <dbReference type="ChEBI" id="CHEBI:57844"/>
        <dbReference type="EC" id="4.4.1.11"/>
    </reaction>
    <physiologicalReaction direction="left-to-right" evidence="10">
        <dbReference type="Rhea" id="RHEA:23801"/>
    </physiologicalReaction>
</comment>
<dbReference type="GO" id="GO:0019346">
    <property type="term" value="P:transsulfuration"/>
    <property type="evidence" value="ECO:0007669"/>
    <property type="project" value="InterPro"/>
</dbReference>
<dbReference type="InterPro" id="IPR000277">
    <property type="entry name" value="Cys/Met-Metab_PyrdxlP-dep_enz"/>
</dbReference>
<gene>
    <name evidence="13" type="ORF">GPDM_03795</name>
</gene>
<evidence type="ECO:0000256" key="3">
    <source>
        <dbReference type="ARBA" id="ARBA00012222"/>
    </source>
</evidence>
<dbReference type="Gene3D" id="3.40.640.10">
    <property type="entry name" value="Type I PLP-dependent aspartate aminotransferase-like (Major domain)"/>
    <property type="match status" value="1"/>
</dbReference>
<dbReference type="CDD" id="cd00614">
    <property type="entry name" value="CGS_like"/>
    <property type="match status" value="1"/>
</dbReference>
<dbReference type="Gene3D" id="3.90.1150.10">
    <property type="entry name" value="Aspartate Aminotransferase, domain 1"/>
    <property type="match status" value="1"/>
</dbReference>
<sequence length="402" mass="44489">MRKKEMNFETAVIHKGYDSTKHHDSLVTPLYQTSTYSFANAEQGEDRFAGNCEGNIYSRLGNPTVRVLEERMAEIEGGQGALAFGSGMASVSAILIYLTKAGDHVLCSRGIYGCTFGLLEIMEEKYGITHSLVSMTTEEEVERAIRPETVCIYVETPINPTMELVNLEAVMAVAKKYNIRVVVDNTFCSPYLQNPLRMGADFVLHSATKYLNGHGDVVGGVLVGSDAEEMQHIRMTVQKDVGGIMSPFDAWLLLRGLKTLHVRMDRHISNTKVVLAFLKQQEIVKNIYYPFDDSHPQVEIAKRQMREGGGLISFEIQGGKKEAQAFLNALSLIKIAVSLGDAETLIQHPATMTHAVVPPESRQAMGISDSLLRLSIGLEHTDDLIADLTKAFEQVKPKLQEI</sequence>
<dbReference type="FunFam" id="3.90.1150.10:FF:000033">
    <property type="entry name" value="Cystathionine gamma-synthase"/>
    <property type="match status" value="1"/>
</dbReference>
<evidence type="ECO:0000313" key="13">
    <source>
        <dbReference type="EMBL" id="EGA90739.1"/>
    </source>
</evidence>
<dbReference type="GO" id="GO:0030170">
    <property type="term" value="F:pyridoxal phosphate binding"/>
    <property type="evidence" value="ECO:0007669"/>
    <property type="project" value="InterPro"/>
</dbReference>
<evidence type="ECO:0000256" key="6">
    <source>
        <dbReference type="ARBA" id="ARBA00023239"/>
    </source>
</evidence>
<dbReference type="PIRSF" id="PIRSF001434">
    <property type="entry name" value="CGS"/>
    <property type="match status" value="1"/>
</dbReference>
<dbReference type="AlphaFoldDB" id="E7RE75"/>
<proteinExistence type="inferred from homology"/>
<reference evidence="13 14" key="1">
    <citation type="journal article" date="2011" name="J. Bacteriol.">
        <title>The Draft Genome of Planococcus donghaensis MPA1U2 Reveals Nonsporulation Pathways Controlled by a Conserved Spo0A Regulon.</title>
        <authorList>
            <person name="Pearson M.D."/>
            <person name="Noller H.F."/>
        </authorList>
    </citation>
    <scope>NUCLEOTIDE SEQUENCE [LARGE SCALE GENOMIC DNA]</scope>
    <source>
        <strain evidence="13 14">MPA1U2</strain>
    </source>
</reference>
<comment type="similarity">
    <text evidence="2">Belongs to the trans-sulfuration enzymes family. L-methionine gamma-lyase subfamily.</text>
</comment>
<evidence type="ECO:0000256" key="4">
    <source>
        <dbReference type="ARBA" id="ARBA00019040"/>
    </source>
</evidence>
<name>E7RE75_9BACL</name>
<evidence type="ECO:0000256" key="12">
    <source>
        <dbReference type="RuleBase" id="RU362118"/>
    </source>
</evidence>
<dbReference type="GO" id="GO:0018826">
    <property type="term" value="F:methionine gamma-lyase activity"/>
    <property type="evidence" value="ECO:0007669"/>
    <property type="project" value="UniProtKB-EC"/>
</dbReference>
<dbReference type="eggNOG" id="COG0626">
    <property type="taxonomic scope" value="Bacteria"/>
</dbReference>
<protein>
    <recommendedName>
        <fullName evidence="4">L-methionine gamma-lyase</fullName>
        <ecNumber evidence="3">4.4.1.11</ecNumber>
        <ecNumber evidence="7">4.4.1.2</ecNumber>
    </recommendedName>
    <alternativeName>
        <fullName evidence="8">Homocysteine desulfhydrase</fullName>
    </alternativeName>
</protein>
<evidence type="ECO:0000313" key="14">
    <source>
        <dbReference type="Proteomes" id="UP000003052"/>
    </source>
</evidence>
<evidence type="ECO:0000256" key="5">
    <source>
        <dbReference type="ARBA" id="ARBA00022898"/>
    </source>
</evidence>
<dbReference type="GO" id="GO:0009086">
    <property type="term" value="P:methionine biosynthetic process"/>
    <property type="evidence" value="ECO:0007669"/>
    <property type="project" value="UniProtKB-ARBA"/>
</dbReference>
<dbReference type="InterPro" id="IPR015424">
    <property type="entry name" value="PyrdxlP-dep_Trfase"/>
</dbReference>
<dbReference type="EC" id="4.4.1.11" evidence="3"/>
<keyword evidence="6 13" id="KW-0456">Lyase</keyword>
<evidence type="ECO:0000256" key="8">
    <source>
        <dbReference type="ARBA" id="ARBA00047199"/>
    </source>
</evidence>